<dbReference type="Proteomes" id="UP001354989">
    <property type="component" value="Chromosome"/>
</dbReference>
<protein>
    <recommendedName>
        <fullName evidence="4">Lipocalin-like domain-containing protein</fullName>
    </recommendedName>
</protein>
<feature type="signal peptide" evidence="1">
    <location>
        <begin position="1"/>
        <end position="20"/>
    </location>
</feature>
<name>A0ABN6L9U0_9BACT</name>
<keyword evidence="3" id="KW-1185">Reference proteome</keyword>
<evidence type="ECO:0000313" key="2">
    <source>
        <dbReference type="EMBL" id="BDC99985.1"/>
    </source>
</evidence>
<dbReference type="EMBL" id="AP025292">
    <property type="protein sequence ID" value="BDC99985.1"/>
    <property type="molecule type" value="Genomic_DNA"/>
</dbReference>
<evidence type="ECO:0000313" key="3">
    <source>
        <dbReference type="Proteomes" id="UP001354989"/>
    </source>
</evidence>
<evidence type="ECO:0008006" key="4">
    <source>
        <dbReference type="Google" id="ProtNLM"/>
    </source>
</evidence>
<feature type="chain" id="PRO_5047241937" description="Lipocalin-like domain-containing protein" evidence="1">
    <location>
        <begin position="21"/>
        <end position="132"/>
    </location>
</feature>
<gene>
    <name evidence="2" type="ORF">PEPS_22660</name>
</gene>
<keyword evidence="1" id="KW-0732">Signal</keyword>
<evidence type="ECO:0000256" key="1">
    <source>
        <dbReference type="SAM" id="SignalP"/>
    </source>
</evidence>
<sequence>MKKHLFLSLVLCLLAAVTFGQNRRATQAQSYLVQKTWKIVRVDGRVDDRFQMGEKINFHHDGKFYIESVNDPYSHGTWVLDGKYLVLQYQDAEHHATMSERMQVKKIKADQLVLKTYKLKEKGWEKHTLYLR</sequence>
<proteinExistence type="predicted"/>
<organism evidence="2 3">
    <name type="scientific">Persicobacter psychrovividus</name>
    <dbReference type="NCBI Taxonomy" id="387638"/>
    <lineage>
        <taxon>Bacteria</taxon>
        <taxon>Pseudomonadati</taxon>
        <taxon>Bacteroidota</taxon>
        <taxon>Cytophagia</taxon>
        <taxon>Cytophagales</taxon>
        <taxon>Persicobacteraceae</taxon>
        <taxon>Persicobacter</taxon>
    </lineage>
</organism>
<dbReference type="RefSeq" id="WP_332922941.1">
    <property type="nucleotide sequence ID" value="NZ_AP025292.1"/>
</dbReference>
<accession>A0ABN6L9U0</accession>
<reference evidence="2 3" key="1">
    <citation type="submission" date="2021-12" db="EMBL/GenBank/DDBJ databases">
        <title>Genome sequencing of bacteria with rrn-lacking chromosome and rrn-plasmid.</title>
        <authorList>
            <person name="Anda M."/>
            <person name="Iwasaki W."/>
        </authorList>
    </citation>
    <scope>NUCLEOTIDE SEQUENCE [LARGE SCALE GENOMIC DNA]</scope>
    <source>
        <strain evidence="2 3">NBRC 101262</strain>
    </source>
</reference>